<gene>
    <name evidence="1" type="ORF">Prudu_000693</name>
</gene>
<dbReference type="AlphaFoldDB" id="A0A4Y1QLT7"/>
<organism evidence="1">
    <name type="scientific">Prunus dulcis</name>
    <name type="common">Almond</name>
    <name type="synonym">Amygdalus dulcis</name>
    <dbReference type="NCBI Taxonomy" id="3755"/>
    <lineage>
        <taxon>Eukaryota</taxon>
        <taxon>Viridiplantae</taxon>
        <taxon>Streptophyta</taxon>
        <taxon>Embryophyta</taxon>
        <taxon>Tracheophyta</taxon>
        <taxon>Spermatophyta</taxon>
        <taxon>Magnoliopsida</taxon>
        <taxon>eudicotyledons</taxon>
        <taxon>Gunneridae</taxon>
        <taxon>Pentapetalae</taxon>
        <taxon>rosids</taxon>
        <taxon>fabids</taxon>
        <taxon>Rosales</taxon>
        <taxon>Rosaceae</taxon>
        <taxon>Amygdaloideae</taxon>
        <taxon>Amygdaleae</taxon>
        <taxon>Prunus</taxon>
    </lineage>
</organism>
<evidence type="ECO:0000313" key="1">
    <source>
        <dbReference type="EMBL" id="BBG92840.1"/>
    </source>
</evidence>
<name>A0A4Y1QLT7_PRUDU</name>
<accession>A0A4Y1QLT7</accession>
<sequence length="98" mass="11306">MDSLKDTQAKIVRQISEEASTPTLQNMEVPFWGADQVTKMVLISVSWPRQHFSRLLWVSGSKVKLKIMPLVRLCMFDEVTWYGECWMVLEPGLGELAY</sequence>
<proteinExistence type="predicted"/>
<protein>
    <submittedName>
        <fullName evidence="1">Uncharacterized protein</fullName>
    </submittedName>
</protein>
<reference evidence="1" key="1">
    <citation type="journal article" date="2019" name="Science">
        <title>Mutation of a bHLH transcription factor allowed almond domestication.</title>
        <authorList>
            <person name="Sanchez-Perez R."/>
            <person name="Pavan S."/>
            <person name="Mazzeo R."/>
            <person name="Moldovan C."/>
            <person name="Aiese Cigliano R."/>
            <person name="Del Cueto J."/>
            <person name="Ricciardi F."/>
            <person name="Lotti C."/>
            <person name="Ricciardi L."/>
            <person name="Dicenta F."/>
            <person name="Lopez-Marques R.L."/>
            <person name="Lindberg Moller B."/>
        </authorList>
    </citation>
    <scope>NUCLEOTIDE SEQUENCE</scope>
</reference>
<dbReference type="EMBL" id="AP019297">
    <property type="protein sequence ID" value="BBG92840.1"/>
    <property type="molecule type" value="Genomic_DNA"/>
</dbReference>